<sequence>MQDTPESELDPLYGFAQRWLGRELSPIERVQLQAFAQSANAAQSKPSAKAREMSKSLIDAERQRVDGLIAQMMHGMQDAARGVELADGASGHAVLDAVAAAPSLDALRPGRLRPLQSGETSGNQLLVAQIADRLGNLVRKEVQACFDREFGNLAQQMQAVVDAARAVGLVDAPPSAEAGESTPATPASG</sequence>
<dbReference type="Proteomes" id="UP000695802">
    <property type="component" value="Unassembled WGS sequence"/>
</dbReference>
<proteinExistence type="predicted"/>
<evidence type="ECO:0000313" key="1">
    <source>
        <dbReference type="EMBL" id="MBN6104257.1"/>
    </source>
</evidence>
<gene>
    <name evidence="1" type="ORF">JR064_19010</name>
</gene>
<evidence type="ECO:0000313" key="2">
    <source>
        <dbReference type="Proteomes" id="UP000695802"/>
    </source>
</evidence>
<organism evidence="1 2">
    <name type="scientific">Xanthomonas bonasiae</name>
    <dbReference type="NCBI Taxonomy" id="2810351"/>
    <lineage>
        <taxon>Bacteria</taxon>
        <taxon>Pseudomonadati</taxon>
        <taxon>Pseudomonadota</taxon>
        <taxon>Gammaproteobacteria</taxon>
        <taxon>Lysobacterales</taxon>
        <taxon>Lysobacteraceae</taxon>
        <taxon>Xanthomonas</taxon>
    </lineage>
</organism>
<name>A0ABS3B6M6_9XANT</name>
<evidence type="ECO:0008006" key="3">
    <source>
        <dbReference type="Google" id="ProtNLM"/>
    </source>
</evidence>
<dbReference type="EMBL" id="JAFIWB010000027">
    <property type="protein sequence ID" value="MBN6104257.1"/>
    <property type="molecule type" value="Genomic_DNA"/>
</dbReference>
<protein>
    <recommendedName>
        <fullName evidence="3">DUF892 family protein</fullName>
    </recommendedName>
</protein>
<comment type="caution">
    <text evidence="1">The sequence shown here is derived from an EMBL/GenBank/DDBJ whole genome shotgun (WGS) entry which is preliminary data.</text>
</comment>
<reference evidence="1 2" key="1">
    <citation type="submission" date="2021-02" db="EMBL/GenBank/DDBJ databases">
        <title>Taxonomically Unique Crown Gall-Associated Xanthomonas Stains Have Deficiency in Virulence Repertories.</title>
        <authorList>
            <person name="Mafakheri H."/>
            <person name="Taghavi S.M."/>
            <person name="Dimkic I."/>
            <person name="Nemanja K."/>
            <person name="Osdaghi E."/>
        </authorList>
    </citation>
    <scope>NUCLEOTIDE SEQUENCE [LARGE SCALE GENOMIC DNA]</scope>
    <source>
        <strain evidence="1 2">FX4</strain>
    </source>
</reference>
<dbReference type="RefSeq" id="WP_206230739.1">
    <property type="nucleotide sequence ID" value="NZ_JAFIWB010000027.1"/>
</dbReference>
<keyword evidence="2" id="KW-1185">Reference proteome</keyword>
<accession>A0ABS3B6M6</accession>